<proteinExistence type="predicted"/>
<reference evidence="2" key="1">
    <citation type="journal article" date="2019" name="Int. J. Syst. Evol. Microbiol.">
        <title>The Global Catalogue of Microorganisms (GCM) 10K type strain sequencing project: providing services to taxonomists for standard genome sequencing and annotation.</title>
        <authorList>
            <consortium name="The Broad Institute Genomics Platform"/>
            <consortium name="The Broad Institute Genome Sequencing Center for Infectious Disease"/>
            <person name="Wu L."/>
            <person name="Ma J."/>
        </authorList>
    </citation>
    <scope>NUCLEOTIDE SEQUENCE [LARGE SCALE GENOMIC DNA]</scope>
    <source>
        <strain evidence="2">ICMP 6774ER</strain>
    </source>
</reference>
<dbReference type="Proteomes" id="UP001597368">
    <property type="component" value="Unassembled WGS sequence"/>
</dbReference>
<dbReference type="RefSeq" id="WP_379583044.1">
    <property type="nucleotide sequence ID" value="NZ_JBHUFV010000105.1"/>
</dbReference>
<comment type="caution">
    <text evidence="1">The sequence shown here is derived from an EMBL/GenBank/DDBJ whole genome shotgun (WGS) entry which is preliminary data.</text>
</comment>
<name>A0ABW4TFL5_9ACTN</name>
<sequence>MNVREAGVHLFDRWTAMWNRELHPKEIMAPEFVLRYAQAGTDAFDDVRHADDLAVIVAGWHESHPGLRFFAEGEAVVDLRMVEGAATGLVARPYKATFGEASKSGVDVLAVSEGLITEVWSVSGARAFYG</sequence>
<dbReference type="Gene3D" id="3.10.450.50">
    <property type="match status" value="1"/>
</dbReference>
<evidence type="ECO:0008006" key="3">
    <source>
        <dbReference type="Google" id="ProtNLM"/>
    </source>
</evidence>
<keyword evidence="2" id="KW-1185">Reference proteome</keyword>
<accession>A0ABW4TFL5</accession>
<dbReference type="EMBL" id="JBHUFV010000105">
    <property type="protein sequence ID" value="MFD1940123.1"/>
    <property type="molecule type" value="Genomic_DNA"/>
</dbReference>
<organism evidence="1 2">
    <name type="scientific">Nonomuraea mangrovi</name>
    <dbReference type="NCBI Taxonomy" id="2316207"/>
    <lineage>
        <taxon>Bacteria</taxon>
        <taxon>Bacillati</taxon>
        <taxon>Actinomycetota</taxon>
        <taxon>Actinomycetes</taxon>
        <taxon>Streptosporangiales</taxon>
        <taxon>Streptosporangiaceae</taxon>
        <taxon>Nonomuraea</taxon>
    </lineage>
</organism>
<evidence type="ECO:0000313" key="1">
    <source>
        <dbReference type="EMBL" id="MFD1940123.1"/>
    </source>
</evidence>
<gene>
    <name evidence="1" type="ORF">ACFSKW_52570</name>
</gene>
<protein>
    <recommendedName>
        <fullName evidence="3">SnoaL-like domain-containing protein</fullName>
    </recommendedName>
</protein>
<evidence type="ECO:0000313" key="2">
    <source>
        <dbReference type="Proteomes" id="UP001597368"/>
    </source>
</evidence>